<sequence length="434" mass="48302">MRREVDEIREQVRTMGERHDGALERIHQLLAAIAANNQHPPPAAAPEVEVPAVNGFRVPTVLFISSLGSQFTEQAIAMHTEEESELQTSPQHALNYPPVASRRSRHNLTEEEKDKRRLCRVLANRESARQTIRRRQAMYEELTRKAADLASENEYLKKKKELAAKEYDSLMNENTSLRIQIAKREKAKAEETHGGSKSKPIEISSTSTAPTPTSLFNQSPMTPFFWPSIIQPFNGFLLQCCTQSISDITSVLPSPTSGDLNSTRQESSNPGNPLFVLPFPCLIPFHPQNSPFLPWSSYLTEKHPEASSVHQCSTSHPNMENNQATERDFLHEEGLVFPSDGGASVGIRQPSGVHSREVGPMTGTSGQIDPPQQDNTNDFKAGDTSEKTSQESVSSKKLVDAVAATEARKRRKELLKLKGHRSDQFVSHHRASEA</sequence>
<feature type="compositionally biased region" description="Basic and acidic residues" evidence="7">
    <location>
        <begin position="380"/>
        <end position="389"/>
    </location>
</feature>
<proteinExistence type="inferred from homology"/>
<dbReference type="GO" id="GO:0003700">
    <property type="term" value="F:DNA-binding transcription factor activity"/>
    <property type="evidence" value="ECO:0007669"/>
    <property type="project" value="InterPro"/>
</dbReference>
<feature type="region of interest" description="Disordered" evidence="7">
    <location>
        <begin position="80"/>
        <end position="111"/>
    </location>
</feature>
<dbReference type="EMBL" id="JAVYJV010000017">
    <property type="protein sequence ID" value="KAK4348359.1"/>
    <property type="molecule type" value="Genomic_DNA"/>
</dbReference>
<keyword evidence="5" id="KW-0804">Transcription</keyword>
<evidence type="ECO:0000256" key="4">
    <source>
        <dbReference type="ARBA" id="ARBA00023125"/>
    </source>
</evidence>
<evidence type="ECO:0000256" key="3">
    <source>
        <dbReference type="ARBA" id="ARBA00023015"/>
    </source>
</evidence>
<dbReference type="PANTHER" id="PTHR45967">
    <property type="entry name" value="G-BOX-BINDING FACTOR 3-RELATED"/>
    <property type="match status" value="1"/>
</dbReference>
<dbReference type="InterPro" id="IPR044827">
    <property type="entry name" value="GBF-like"/>
</dbReference>
<dbReference type="InterPro" id="IPR004827">
    <property type="entry name" value="bZIP"/>
</dbReference>
<feature type="domain" description="BZIP" evidence="8">
    <location>
        <begin position="114"/>
        <end position="177"/>
    </location>
</feature>
<evidence type="ECO:0000256" key="1">
    <source>
        <dbReference type="ARBA" id="ARBA00004123"/>
    </source>
</evidence>
<keyword evidence="10" id="KW-1185">Reference proteome</keyword>
<evidence type="ECO:0000313" key="9">
    <source>
        <dbReference type="EMBL" id="KAK4348359.1"/>
    </source>
</evidence>
<evidence type="ECO:0000259" key="8">
    <source>
        <dbReference type="PROSITE" id="PS50217"/>
    </source>
</evidence>
<keyword evidence="4" id="KW-0238">DNA-binding</keyword>
<keyword evidence="3" id="KW-0805">Transcription regulation</keyword>
<comment type="caution">
    <text evidence="9">The sequence shown here is derived from an EMBL/GenBank/DDBJ whole genome shotgun (WGS) entry which is preliminary data.</text>
</comment>
<comment type="subcellular location">
    <subcellularLocation>
        <location evidence="1">Nucleus</location>
    </subcellularLocation>
</comment>
<feature type="compositionally biased region" description="Basic and acidic residues" evidence="7">
    <location>
        <begin position="414"/>
        <end position="423"/>
    </location>
</feature>
<reference evidence="9" key="1">
    <citation type="submission" date="2023-12" db="EMBL/GenBank/DDBJ databases">
        <title>Genome assembly of Anisodus tanguticus.</title>
        <authorList>
            <person name="Wang Y.-J."/>
        </authorList>
    </citation>
    <scope>NUCLEOTIDE SEQUENCE</scope>
    <source>
        <strain evidence="9">KB-2021</strain>
        <tissue evidence="9">Leaf</tissue>
    </source>
</reference>
<evidence type="ECO:0000256" key="7">
    <source>
        <dbReference type="SAM" id="MobiDB-lite"/>
    </source>
</evidence>
<evidence type="ECO:0000256" key="2">
    <source>
        <dbReference type="ARBA" id="ARBA00007163"/>
    </source>
</evidence>
<dbReference type="GO" id="GO:0043565">
    <property type="term" value="F:sequence-specific DNA binding"/>
    <property type="evidence" value="ECO:0007669"/>
    <property type="project" value="InterPro"/>
</dbReference>
<dbReference type="GO" id="GO:0005634">
    <property type="term" value="C:nucleus"/>
    <property type="evidence" value="ECO:0007669"/>
    <property type="project" value="UniProtKB-SubCell"/>
</dbReference>
<dbReference type="SMART" id="SM00338">
    <property type="entry name" value="BRLZ"/>
    <property type="match status" value="1"/>
</dbReference>
<dbReference type="PANTHER" id="PTHR45967:SF28">
    <property type="entry name" value="BASIC-LEUCINE ZIPPER (BZIP) TRANSCRIPTION FACTOR FAMILY PROTEIN"/>
    <property type="match status" value="1"/>
</dbReference>
<dbReference type="Proteomes" id="UP001291623">
    <property type="component" value="Unassembled WGS sequence"/>
</dbReference>
<evidence type="ECO:0000313" key="10">
    <source>
        <dbReference type="Proteomes" id="UP001291623"/>
    </source>
</evidence>
<feature type="region of interest" description="Disordered" evidence="7">
    <location>
        <begin position="186"/>
        <end position="214"/>
    </location>
</feature>
<comment type="similarity">
    <text evidence="2">Belongs to the bZIP family.</text>
</comment>
<evidence type="ECO:0000256" key="5">
    <source>
        <dbReference type="ARBA" id="ARBA00023163"/>
    </source>
</evidence>
<dbReference type="AlphaFoldDB" id="A0AAE1RA10"/>
<protein>
    <recommendedName>
        <fullName evidence="8">BZIP domain-containing protein</fullName>
    </recommendedName>
</protein>
<organism evidence="9 10">
    <name type="scientific">Anisodus tanguticus</name>
    <dbReference type="NCBI Taxonomy" id="243964"/>
    <lineage>
        <taxon>Eukaryota</taxon>
        <taxon>Viridiplantae</taxon>
        <taxon>Streptophyta</taxon>
        <taxon>Embryophyta</taxon>
        <taxon>Tracheophyta</taxon>
        <taxon>Spermatophyta</taxon>
        <taxon>Magnoliopsida</taxon>
        <taxon>eudicotyledons</taxon>
        <taxon>Gunneridae</taxon>
        <taxon>Pentapetalae</taxon>
        <taxon>asterids</taxon>
        <taxon>lamiids</taxon>
        <taxon>Solanales</taxon>
        <taxon>Solanaceae</taxon>
        <taxon>Solanoideae</taxon>
        <taxon>Hyoscyameae</taxon>
        <taxon>Anisodus</taxon>
    </lineage>
</organism>
<dbReference type="CDD" id="cd14702">
    <property type="entry name" value="bZIP_plant_GBF1"/>
    <property type="match status" value="1"/>
</dbReference>
<dbReference type="InterPro" id="IPR045314">
    <property type="entry name" value="bZIP_plant_GBF1"/>
</dbReference>
<evidence type="ECO:0000256" key="6">
    <source>
        <dbReference type="ARBA" id="ARBA00023242"/>
    </source>
</evidence>
<dbReference type="PROSITE" id="PS50217">
    <property type="entry name" value="BZIP"/>
    <property type="match status" value="1"/>
</dbReference>
<feature type="compositionally biased region" description="Polar residues" evidence="7">
    <location>
        <begin position="362"/>
        <end position="378"/>
    </location>
</feature>
<accession>A0AAE1RA10</accession>
<gene>
    <name evidence="9" type="ORF">RND71_031114</name>
</gene>
<feature type="region of interest" description="Disordered" evidence="7">
    <location>
        <begin position="340"/>
        <end position="434"/>
    </location>
</feature>
<keyword evidence="6" id="KW-0539">Nucleus</keyword>
<feature type="compositionally biased region" description="Low complexity" evidence="7">
    <location>
        <begin position="204"/>
        <end position="214"/>
    </location>
</feature>
<name>A0AAE1RA10_9SOLA</name>